<dbReference type="AlphaFoldDB" id="A0A1I4W5S7"/>
<organism evidence="2 3">
    <name type="scientific">Marinobacter pelagius</name>
    <dbReference type="NCBI Taxonomy" id="379482"/>
    <lineage>
        <taxon>Bacteria</taxon>
        <taxon>Pseudomonadati</taxon>
        <taxon>Pseudomonadota</taxon>
        <taxon>Gammaproteobacteria</taxon>
        <taxon>Pseudomonadales</taxon>
        <taxon>Marinobacteraceae</taxon>
        <taxon>Marinobacter</taxon>
    </lineage>
</organism>
<dbReference type="EMBL" id="FOUR01000004">
    <property type="protein sequence ID" value="SFN08833.1"/>
    <property type="molecule type" value="Genomic_DNA"/>
</dbReference>
<keyword evidence="1" id="KW-0812">Transmembrane</keyword>
<feature type="transmembrane region" description="Helical" evidence="1">
    <location>
        <begin position="79"/>
        <end position="97"/>
    </location>
</feature>
<evidence type="ECO:0000256" key="1">
    <source>
        <dbReference type="SAM" id="Phobius"/>
    </source>
</evidence>
<evidence type="ECO:0000313" key="3">
    <source>
        <dbReference type="Proteomes" id="UP000199339"/>
    </source>
</evidence>
<dbReference type="OrthoDB" id="9846538at2"/>
<gene>
    <name evidence="2" type="ORF">SAMN04487961_2108</name>
</gene>
<feature type="transmembrane region" description="Helical" evidence="1">
    <location>
        <begin position="103"/>
        <end position="120"/>
    </location>
</feature>
<evidence type="ECO:0000313" key="2">
    <source>
        <dbReference type="EMBL" id="SFN08833.1"/>
    </source>
</evidence>
<keyword evidence="3" id="KW-1185">Reference proteome</keyword>
<dbReference type="RefSeq" id="WP_092002824.1">
    <property type="nucleotide sequence ID" value="NZ_FOUR01000004.1"/>
</dbReference>
<feature type="transmembrane region" description="Helical" evidence="1">
    <location>
        <begin position="38"/>
        <end position="58"/>
    </location>
</feature>
<sequence length="129" mass="14082">MKPTAKERKFWRVVVVTLGLLLSFSVIANSVLATIVPAGITLLLFASLVAIGIGNAIVNPGSSPVILAEHEETRFRHRQYIVGFAFSLILSLLIMLTELRGSALAYLFAPIIVLPFVLFLREHLISGNP</sequence>
<reference evidence="3" key="1">
    <citation type="submission" date="2016-10" db="EMBL/GenBank/DDBJ databases">
        <authorList>
            <person name="Varghese N."/>
            <person name="Submissions S."/>
        </authorList>
    </citation>
    <scope>NUCLEOTIDE SEQUENCE [LARGE SCALE GENOMIC DNA]</scope>
    <source>
        <strain evidence="3">CGMCC 1.6775</strain>
    </source>
</reference>
<accession>A0A1I4W5S7</accession>
<keyword evidence="1" id="KW-1133">Transmembrane helix</keyword>
<protein>
    <submittedName>
        <fullName evidence="2">Uncharacterized protein</fullName>
    </submittedName>
</protein>
<proteinExistence type="predicted"/>
<keyword evidence="1" id="KW-0472">Membrane</keyword>
<dbReference type="Proteomes" id="UP000199339">
    <property type="component" value="Unassembled WGS sequence"/>
</dbReference>
<name>A0A1I4W5S7_9GAMM</name>